<reference evidence="22 23" key="1">
    <citation type="submission" date="2021-08" db="EMBL/GenBank/DDBJ databases">
        <title>Comparative Genomics Analysis of the Genus Qipengyuania Reveals Extensive Genetic Diversity and Metabolic Versatility, Including the Description of Fifteen Novel Species.</title>
        <authorList>
            <person name="Liu Y."/>
        </authorList>
    </citation>
    <scope>NUCLEOTIDE SEQUENCE [LARGE SCALE GENOMIC DNA]</scope>
    <source>
        <strain evidence="22 23">6D47A</strain>
    </source>
</reference>
<dbReference type="InterPro" id="IPR004358">
    <property type="entry name" value="Sig_transdc_His_kin-like_C"/>
</dbReference>
<keyword evidence="12" id="KW-0902">Two-component regulatory system</keyword>
<feature type="domain" description="HPt" evidence="21">
    <location>
        <begin position="1217"/>
        <end position="1305"/>
    </location>
</feature>
<dbReference type="InterPro" id="IPR003594">
    <property type="entry name" value="HATPase_dom"/>
</dbReference>
<feature type="transmembrane region" description="Helical" evidence="16">
    <location>
        <begin position="12"/>
        <end position="32"/>
    </location>
</feature>
<proteinExistence type="predicted"/>
<dbReference type="SMART" id="SM00388">
    <property type="entry name" value="HisKA"/>
    <property type="match status" value="1"/>
</dbReference>
<keyword evidence="10" id="KW-0547">Nucleotide-binding</keyword>
<dbReference type="RefSeq" id="WP_221560486.1">
    <property type="nucleotide sequence ID" value="NZ_JAIGNO010000019.1"/>
</dbReference>
<keyword evidence="9" id="KW-0418">Kinase</keyword>
<dbReference type="CDD" id="cd00130">
    <property type="entry name" value="PAS"/>
    <property type="match status" value="4"/>
</dbReference>
<dbReference type="PROSITE" id="PS50110">
    <property type="entry name" value="RESPONSE_REGULATORY"/>
    <property type="match status" value="1"/>
</dbReference>
<evidence type="ECO:0000256" key="14">
    <source>
        <dbReference type="PROSITE-ProRule" id="PRU00110"/>
    </source>
</evidence>
<dbReference type="InterPro" id="IPR036890">
    <property type="entry name" value="HATPase_C_sf"/>
</dbReference>
<dbReference type="PANTHER" id="PTHR43047:SF64">
    <property type="entry name" value="HISTIDINE KINASE CONTAINING CHEY-HOMOLOGOUS RECEIVER DOMAIN AND PAS DOMAIN-RELATED"/>
    <property type="match status" value="1"/>
</dbReference>
<protein>
    <recommendedName>
        <fullName evidence="3">histidine kinase</fullName>
        <ecNumber evidence="3">2.7.13.3</ecNumber>
    </recommendedName>
</protein>
<evidence type="ECO:0000256" key="2">
    <source>
        <dbReference type="ARBA" id="ARBA00004429"/>
    </source>
</evidence>
<dbReference type="CDD" id="cd17546">
    <property type="entry name" value="REC_hyHK_CKI1_RcsC-like"/>
    <property type="match status" value="1"/>
</dbReference>
<dbReference type="Pfam" id="PF01627">
    <property type="entry name" value="Hpt"/>
    <property type="match status" value="1"/>
</dbReference>
<dbReference type="NCBIfam" id="TIGR00229">
    <property type="entry name" value="sensory_box"/>
    <property type="match status" value="4"/>
</dbReference>
<dbReference type="PROSITE" id="PS50894">
    <property type="entry name" value="HPT"/>
    <property type="match status" value="1"/>
</dbReference>
<feature type="domain" description="PAS" evidence="19">
    <location>
        <begin position="306"/>
        <end position="376"/>
    </location>
</feature>
<evidence type="ECO:0000256" key="9">
    <source>
        <dbReference type="ARBA" id="ARBA00022777"/>
    </source>
</evidence>
<dbReference type="PROSITE" id="PS50113">
    <property type="entry name" value="PAC"/>
    <property type="match status" value="3"/>
</dbReference>
<dbReference type="InterPro" id="IPR003661">
    <property type="entry name" value="HisK_dim/P_dom"/>
</dbReference>
<feature type="transmembrane region" description="Helical" evidence="16">
    <location>
        <begin position="237"/>
        <end position="261"/>
    </location>
</feature>
<name>A0ABS7JEG9_9SPHN</name>
<feature type="transmembrane region" description="Helical" evidence="16">
    <location>
        <begin position="194"/>
        <end position="217"/>
    </location>
</feature>
<feature type="domain" description="PAC" evidence="20">
    <location>
        <begin position="505"/>
        <end position="557"/>
    </location>
</feature>
<evidence type="ECO:0000259" key="20">
    <source>
        <dbReference type="PROSITE" id="PS50113"/>
    </source>
</evidence>
<keyword evidence="8 16" id="KW-0812">Transmembrane</keyword>
<dbReference type="PROSITE" id="PS50109">
    <property type="entry name" value="HIS_KIN"/>
    <property type="match status" value="1"/>
</dbReference>
<feature type="domain" description="PAC" evidence="20">
    <location>
        <begin position="631"/>
        <end position="683"/>
    </location>
</feature>
<dbReference type="SUPFAM" id="SSF52172">
    <property type="entry name" value="CheY-like"/>
    <property type="match status" value="1"/>
</dbReference>
<dbReference type="Gene3D" id="3.30.450.20">
    <property type="entry name" value="PAS domain"/>
    <property type="match status" value="4"/>
</dbReference>
<dbReference type="SMART" id="SM00448">
    <property type="entry name" value="REC"/>
    <property type="match status" value="1"/>
</dbReference>
<dbReference type="Gene3D" id="3.30.565.10">
    <property type="entry name" value="Histidine kinase-like ATPase, C-terminal domain"/>
    <property type="match status" value="1"/>
</dbReference>
<evidence type="ECO:0000256" key="4">
    <source>
        <dbReference type="ARBA" id="ARBA00022475"/>
    </source>
</evidence>
<dbReference type="EC" id="2.7.13.3" evidence="3"/>
<keyword evidence="23" id="KW-1185">Reference proteome</keyword>
<feature type="domain" description="PAS" evidence="19">
    <location>
        <begin position="684"/>
        <end position="754"/>
    </location>
</feature>
<keyword evidence="13 16" id="KW-0472">Membrane</keyword>
<dbReference type="Gene3D" id="3.40.50.2300">
    <property type="match status" value="1"/>
</dbReference>
<dbReference type="Pfam" id="PF00072">
    <property type="entry name" value="Response_reg"/>
    <property type="match status" value="1"/>
</dbReference>
<feature type="transmembrane region" description="Helical" evidence="16">
    <location>
        <begin position="89"/>
        <end position="107"/>
    </location>
</feature>
<dbReference type="InterPro" id="IPR001789">
    <property type="entry name" value="Sig_transdc_resp-reg_receiver"/>
</dbReference>
<dbReference type="InterPro" id="IPR001610">
    <property type="entry name" value="PAC"/>
</dbReference>
<feature type="modified residue" description="Phosphohistidine" evidence="14">
    <location>
        <position position="1256"/>
    </location>
</feature>
<dbReference type="InterPro" id="IPR007895">
    <property type="entry name" value="MASE1"/>
</dbReference>
<evidence type="ECO:0000256" key="13">
    <source>
        <dbReference type="ARBA" id="ARBA00023136"/>
    </source>
</evidence>
<feature type="transmembrane region" description="Helical" evidence="16">
    <location>
        <begin position="273"/>
        <end position="293"/>
    </location>
</feature>
<keyword evidence="10" id="KW-0067">ATP-binding</keyword>
<dbReference type="Pfam" id="PF02518">
    <property type="entry name" value="HATPase_c"/>
    <property type="match status" value="1"/>
</dbReference>
<dbReference type="InterPro" id="IPR005467">
    <property type="entry name" value="His_kinase_dom"/>
</dbReference>
<evidence type="ECO:0000313" key="22">
    <source>
        <dbReference type="EMBL" id="MBX7484078.1"/>
    </source>
</evidence>
<dbReference type="Gene3D" id="1.20.120.160">
    <property type="entry name" value="HPT domain"/>
    <property type="match status" value="1"/>
</dbReference>
<evidence type="ECO:0000256" key="1">
    <source>
        <dbReference type="ARBA" id="ARBA00000085"/>
    </source>
</evidence>
<dbReference type="SMART" id="SM00387">
    <property type="entry name" value="HATPase_c"/>
    <property type="match status" value="1"/>
</dbReference>
<dbReference type="SMART" id="SM00086">
    <property type="entry name" value="PAC"/>
    <property type="match status" value="4"/>
</dbReference>
<evidence type="ECO:0000256" key="12">
    <source>
        <dbReference type="ARBA" id="ARBA00023012"/>
    </source>
</evidence>
<gene>
    <name evidence="22" type="ORF">K3174_16230</name>
</gene>
<dbReference type="InterPro" id="IPR013655">
    <property type="entry name" value="PAS_fold_3"/>
</dbReference>
<dbReference type="PROSITE" id="PS50112">
    <property type="entry name" value="PAS"/>
    <property type="match status" value="4"/>
</dbReference>
<keyword evidence="4" id="KW-1003">Cell membrane</keyword>
<dbReference type="InterPro" id="IPR008207">
    <property type="entry name" value="Sig_transdc_His_kin_Hpt_dom"/>
</dbReference>
<accession>A0ABS7JEG9</accession>
<feature type="modified residue" description="4-aspartylphosphate" evidence="15">
    <location>
        <position position="1129"/>
    </location>
</feature>
<dbReference type="Gene3D" id="1.10.287.130">
    <property type="match status" value="1"/>
</dbReference>
<dbReference type="InterPro" id="IPR000014">
    <property type="entry name" value="PAS"/>
</dbReference>
<feature type="transmembrane region" description="Helical" evidence="16">
    <location>
        <begin position="161"/>
        <end position="182"/>
    </location>
</feature>
<dbReference type="Pfam" id="PF00512">
    <property type="entry name" value="HisKA"/>
    <property type="match status" value="1"/>
</dbReference>
<evidence type="ECO:0000256" key="5">
    <source>
        <dbReference type="ARBA" id="ARBA00022519"/>
    </source>
</evidence>
<comment type="catalytic activity">
    <reaction evidence="1">
        <text>ATP + protein L-histidine = ADP + protein N-phospho-L-histidine.</text>
        <dbReference type="EC" id="2.7.13.3"/>
    </reaction>
</comment>
<evidence type="ECO:0000259" key="17">
    <source>
        <dbReference type="PROSITE" id="PS50109"/>
    </source>
</evidence>
<dbReference type="CDD" id="cd00082">
    <property type="entry name" value="HisKA"/>
    <property type="match status" value="1"/>
</dbReference>
<feature type="domain" description="PAS" evidence="19">
    <location>
        <begin position="433"/>
        <end position="478"/>
    </location>
</feature>
<evidence type="ECO:0000256" key="10">
    <source>
        <dbReference type="ARBA" id="ARBA00022840"/>
    </source>
</evidence>
<dbReference type="InterPro" id="IPR036097">
    <property type="entry name" value="HisK_dim/P_sf"/>
</dbReference>
<dbReference type="PRINTS" id="PR00344">
    <property type="entry name" value="BCTRLSENSOR"/>
</dbReference>
<evidence type="ECO:0000256" key="6">
    <source>
        <dbReference type="ARBA" id="ARBA00022553"/>
    </source>
</evidence>
<comment type="caution">
    <text evidence="22">The sequence shown here is derived from an EMBL/GenBank/DDBJ whole genome shotgun (WGS) entry which is preliminary data.</text>
</comment>
<keyword evidence="7" id="KW-0808">Transferase</keyword>
<keyword evidence="5" id="KW-0997">Cell inner membrane</keyword>
<dbReference type="InterPro" id="IPR036641">
    <property type="entry name" value="HPT_dom_sf"/>
</dbReference>
<dbReference type="Pfam" id="PF08447">
    <property type="entry name" value="PAS_3"/>
    <property type="match status" value="1"/>
</dbReference>
<dbReference type="Pfam" id="PF13188">
    <property type="entry name" value="PAS_8"/>
    <property type="match status" value="1"/>
</dbReference>
<evidence type="ECO:0000256" key="11">
    <source>
        <dbReference type="ARBA" id="ARBA00022989"/>
    </source>
</evidence>
<organism evidence="22 23">
    <name type="scientific">Qipengyuania qiaonensis</name>
    <dbReference type="NCBI Taxonomy" id="2867240"/>
    <lineage>
        <taxon>Bacteria</taxon>
        <taxon>Pseudomonadati</taxon>
        <taxon>Pseudomonadota</taxon>
        <taxon>Alphaproteobacteria</taxon>
        <taxon>Sphingomonadales</taxon>
        <taxon>Erythrobacteraceae</taxon>
        <taxon>Qipengyuania</taxon>
    </lineage>
</organism>
<dbReference type="Pfam" id="PF00989">
    <property type="entry name" value="PAS"/>
    <property type="match status" value="1"/>
</dbReference>
<dbReference type="SUPFAM" id="SSF55785">
    <property type="entry name" value="PYP-like sensor domain (PAS domain)"/>
    <property type="match status" value="4"/>
</dbReference>
<feature type="domain" description="PAS" evidence="19">
    <location>
        <begin position="558"/>
        <end position="628"/>
    </location>
</feature>
<keyword evidence="6 15" id="KW-0597">Phosphoprotein</keyword>
<evidence type="ECO:0000256" key="16">
    <source>
        <dbReference type="SAM" id="Phobius"/>
    </source>
</evidence>
<evidence type="ECO:0000313" key="23">
    <source>
        <dbReference type="Proteomes" id="UP000755104"/>
    </source>
</evidence>
<dbReference type="SUPFAM" id="SSF47226">
    <property type="entry name" value="Histidine-containing phosphotransfer domain, HPT domain"/>
    <property type="match status" value="1"/>
</dbReference>
<dbReference type="Pfam" id="PF05231">
    <property type="entry name" value="MASE1"/>
    <property type="match status" value="1"/>
</dbReference>
<evidence type="ECO:0000256" key="15">
    <source>
        <dbReference type="PROSITE-ProRule" id="PRU00169"/>
    </source>
</evidence>
<evidence type="ECO:0000259" key="19">
    <source>
        <dbReference type="PROSITE" id="PS50112"/>
    </source>
</evidence>
<sequence length="1305" mass="143178">MTRLTRLTRGDLLAIAIVASLFAALAYLGIALTRADERIAMLWLPNAVAAAWLLRSRSAVGSTLSIACVTACAVANIAANRAVGDSWDIAIALSLANAVEIVTVVWLMQKSCGRCPDVTDIRSHRWLLVSALVGAGLSATIAALALVPHTTVPFFHNWQRWILADGFSLLIALPLTLIGIDAWRKRKIPSRSQLIDWALMIGFVVGGSVLVFAQSRYPFLFLASPLVLYAAFRTGPSGTAIAVLIVTTVASIATSLGSGPITLVRGTAEDKIFAFQIFLAVNFAIGLPVAAMLEGRARDRNEIRRSRDNKQEILDNVRDIIFRTDEQGRWTSLNPAWEKLTGYTVAESLGWRTTKLLHPEDFEATAEVYPKIVSGELQEATLIQRFIDRSGDCRHIEVSIRRLADDHGQFAGTIGNISDVTEQTRQAHALAESERRFRNLAESAPIGIFQADTEGQLTFINPSWASKLGKTVDQMLGRGWIDTLASLEPILDDPPFTGFEPGMVRRRTLEFRAADSSSLWMDTYNTAEFDENGKVTGYFGAAVDITEQKQARERLAESESRFQALANLAPAGIFRTNALGHCTYVNAAWLRLTGLDGDNWQGERWGQALHPDDRERVISVWSHAVEYREECRMEFRWLRPDGSTVWVDTIGRPEYDHTGQVVGFIGVNLDVTEHHEAIAALARRDEQLSLITENVTDAVLRLDLDGTCVYASPSAKDLFELPAPALIGANLMTDFHEEDDARVRATFAALARGEKESALIAFRSAAPTDPGRFRWMEANCAPLHDPKSGQPVEIIASIRNVSHTKTLEAELRAARAEAENAATAKSAFLANMSHDIRTPMNGLLGFAELLKGTELDDKQEEYVQMIAESGRGMMQLLNDILDLSKIEAGLMQISLEPVDLRHKLTGVVRLLEPIARDKHVRLELVIDDDIPKWVTGDRLRFRQIALNLIGNAIKFTERGSVTVRAMPSECGKKLEFSVTDTGIGIAEDDLDNIFQQFTQADGSVARRFGGSGLGLSITTQLARLLGGEVTVKSQIGKGSTIMVTLPLETCDAPGKEADDAGDWKEDPDMENSGIRLLIAEDNAINQKLIAAMVRQAGYEATIVEDGNIAIERVAEAAANERQFDLVLMDLQMPGTDGLTATRMLREQGYDPDSLPIVALTANAYPDDIAQCHAAGMQAHIAKPFSLRDLVDNVERFARARTAMPSVASAVPTFDISEKPSLQARYAKRKDDLRALITTINNSNIGERWEELASALHQIAGVAAMFGEPELGTLAAEIEHELGQVQENEGRLALVERSRWALDKAA</sequence>
<feature type="domain" description="Response regulatory" evidence="18">
    <location>
        <begin position="1075"/>
        <end position="1197"/>
    </location>
</feature>
<feature type="domain" description="PAC" evidence="20">
    <location>
        <begin position="376"/>
        <end position="432"/>
    </location>
</feature>
<evidence type="ECO:0000256" key="8">
    <source>
        <dbReference type="ARBA" id="ARBA00022692"/>
    </source>
</evidence>
<dbReference type="InterPro" id="IPR035965">
    <property type="entry name" value="PAS-like_dom_sf"/>
</dbReference>
<dbReference type="PANTHER" id="PTHR43047">
    <property type="entry name" value="TWO-COMPONENT HISTIDINE PROTEIN KINASE"/>
    <property type="match status" value="1"/>
</dbReference>
<evidence type="ECO:0000256" key="7">
    <source>
        <dbReference type="ARBA" id="ARBA00022679"/>
    </source>
</evidence>
<feature type="domain" description="Histidine kinase" evidence="17">
    <location>
        <begin position="831"/>
        <end position="1049"/>
    </location>
</feature>
<evidence type="ECO:0000256" key="3">
    <source>
        <dbReference type="ARBA" id="ARBA00012438"/>
    </source>
</evidence>
<keyword evidence="11 16" id="KW-1133">Transmembrane helix</keyword>
<dbReference type="Proteomes" id="UP000755104">
    <property type="component" value="Unassembled WGS sequence"/>
</dbReference>
<dbReference type="EMBL" id="JAIGNO010000019">
    <property type="protein sequence ID" value="MBX7484078.1"/>
    <property type="molecule type" value="Genomic_DNA"/>
</dbReference>
<dbReference type="InterPro" id="IPR000700">
    <property type="entry name" value="PAS-assoc_C"/>
</dbReference>
<dbReference type="InterPro" id="IPR013656">
    <property type="entry name" value="PAS_4"/>
</dbReference>
<dbReference type="SUPFAM" id="SSF47384">
    <property type="entry name" value="Homodimeric domain of signal transducing histidine kinase"/>
    <property type="match status" value="1"/>
</dbReference>
<dbReference type="InterPro" id="IPR013767">
    <property type="entry name" value="PAS_fold"/>
</dbReference>
<dbReference type="SUPFAM" id="SSF55874">
    <property type="entry name" value="ATPase domain of HSP90 chaperone/DNA topoisomerase II/histidine kinase"/>
    <property type="match status" value="1"/>
</dbReference>
<dbReference type="InterPro" id="IPR011006">
    <property type="entry name" value="CheY-like_superfamily"/>
</dbReference>
<dbReference type="CDD" id="cd16922">
    <property type="entry name" value="HATPase_EvgS-ArcB-TorS-like"/>
    <property type="match status" value="1"/>
</dbReference>
<feature type="transmembrane region" description="Helical" evidence="16">
    <location>
        <begin position="127"/>
        <end position="149"/>
    </location>
</feature>
<evidence type="ECO:0000259" key="18">
    <source>
        <dbReference type="PROSITE" id="PS50110"/>
    </source>
</evidence>
<evidence type="ECO:0000259" key="21">
    <source>
        <dbReference type="PROSITE" id="PS50894"/>
    </source>
</evidence>
<dbReference type="SMART" id="SM00091">
    <property type="entry name" value="PAS"/>
    <property type="match status" value="4"/>
</dbReference>
<dbReference type="Pfam" id="PF08448">
    <property type="entry name" value="PAS_4"/>
    <property type="match status" value="1"/>
</dbReference>
<comment type="subcellular location">
    <subcellularLocation>
        <location evidence="2">Cell inner membrane</location>
        <topology evidence="2">Multi-pass membrane protein</topology>
    </subcellularLocation>
</comment>